<evidence type="ECO:0000256" key="1">
    <source>
        <dbReference type="ARBA" id="ARBA00001974"/>
    </source>
</evidence>
<feature type="region of interest" description="Disordered" evidence="5">
    <location>
        <begin position="176"/>
        <end position="203"/>
    </location>
</feature>
<sequence length="247" mass="27146">MEVADRINGLVDGISGAWYVKFDTFTPAAEQGLPVTRVINRMALQHILARALGSDAIKNESNVVDFEDDGQKVMVRLKNGECYQGDVLVGSDGIQSKVREILFGPSEVVYSGYTCYTGITDFIPVDITAVGYRVFLGHKQYLVSVNVGDTTTNTTHDLKSTRKITLKHRQVAEQKYRVSHGAKQPRVQRVPREPPAATGTPVWTTPVNRATLLAAKQPHSRPIDFGIARFSSVLDAGPSDPRVRVNP</sequence>
<comment type="cofactor">
    <cofactor evidence="1">
        <name>FAD</name>
        <dbReference type="ChEBI" id="CHEBI:57692"/>
    </cofactor>
</comment>
<accession>A0ABD1IIZ9</accession>
<dbReference type="GO" id="GO:0052662">
    <property type="term" value="F:zeaxanthin epoxidase activity"/>
    <property type="evidence" value="ECO:0007669"/>
    <property type="project" value="UniProtKB-EC"/>
</dbReference>
<evidence type="ECO:0000256" key="3">
    <source>
        <dbReference type="ARBA" id="ARBA00022827"/>
    </source>
</evidence>
<evidence type="ECO:0000313" key="6">
    <source>
        <dbReference type="EMBL" id="KAL1567813.1"/>
    </source>
</evidence>
<comment type="caution">
    <text evidence="6">The sequence shown here is derived from an EMBL/GenBank/DDBJ whole genome shotgun (WGS) entry which is preliminary data.</text>
</comment>
<keyword evidence="7" id="KW-1185">Reference proteome</keyword>
<dbReference type="SUPFAM" id="SSF51905">
    <property type="entry name" value="FAD/NAD(P)-binding domain"/>
    <property type="match status" value="1"/>
</dbReference>
<organism evidence="6 7">
    <name type="scientific">Salvia divinorum</name>
    <name type="common">Maria pastora</name>
    <name type="synonym">Diviner's sage</name>
    <dbReference type="NCBI Taxonomy" id="28513"/>
    <lineage>
        <taxon>Eukaryota</taxon>
        <taxon>Viridiplantae</taxon>
        <taxon>Streptophyta</taxon>
        <taxon>Embryophyta</taxon>
        <taxon>Tracheophyta</taxon>
        <taxon>Spermatophyta</taxon>
        <taxon>Magnoliopsida</taxon>
        <taxon>eudicotyledons</taxon>
        <taxon>Gunneridae</taxon>
        <taxon>Pentapetalae</taxon>
        <taxon>asterids</taxon>
        <taxon>lamiids</taxon>
        <taxon>Lamiales</taxon>
        <taxon>Lamiaceae</taxon>
        <taxon>Nepetoideae</taxon>
        <taxon>Mentheae</taxon>
        <taxon>Salviinae</taxon>
        <taxon>Salvia</taxon>
        <taxon>Salvia subgen. Calosphace</taxon>
    </lineage>
</organism>
<name>A0ABD1IIZ9_SALDI</name>
<dbReference type="EMBL" id="JBEAFC010000002">
    <property type="protein sequence ID" value="KAL1567813.1"/>
    <property type="molecule type" value="Genomic_DNA"/>
</dbReference>
<evidence type="ECO:0000313" key="7">
    <source>
        <dbReference type="Proteomes" id="UP001567538"/>
    </source>
</evidence>
<keyword evidence="3" id="KW-0274">FAD</keyword>
<dbReference type="AlphaFoldDB" id="A0ABD1IIZ9"/>
<dbReference type="EC" id="1.14.15.21" evidence="6"/>
<proteinExistence type="predicted"/>
<evidence type="ECO:0000256" key="2">
    <source>
        <dbReference type="ARBA" id="ARBA00022630"/>
    </source>
</evidence>
<reference evidence="6 7" key="1">
    <citation type="submission" date="2024-06" db="EMBL/GenBank/DDBJ databases">
        <title>A chromosome level genome sequence of Diviner's sage (Salvia divinorum).</title>
        <authorList>
            <person name="Ford S.A."/>
            <person name="Ro D.-K."/>
            <person name="Ness R.W."/>
            <person name="Phillips M.A."/>
        </authorList>
    </citation>
    <scope>NUCLEOTIDE SEQUENCE [LARGE SCALE GENOMIC DNA]</scope>
    <source>
        <strain evidence="6">SAF-2024a</strain>
        <tissue evidence="6">Leaf</tissue>
    </source>
</reference>
<evidence type="ECO:0000256" key="5">
    <source>
        <dbReference type="SAM" id="MobiDB-lite"/>
    </source>
</evidence>
<protein>
    <submittedName>
        <fullName evidence="6">Zeaxanthin epoxidase</fullName>
        <ecNumber evidence="6">1.14.15.21</ecNumber>
    </submittedName>
</protein>
<dbReference type="Gene3D" id="3.50.50.60">
    <property type="entry name" value="FAD/NAD(P)-binding domain"/>
    <property type="match status" value="1"/>
</dbReference>
<dbReference type="PANTHER" id="PTHR46496:SF1">
    <property type="entry name" value="ZEAXANTHIN EPOXIDASE, CHLOROPLASTIC"/>
    <property type="match status" value="1"/>
</dbReference>
<dbReference type="PANTHER" id="PTHR46496">
    <property type="match status" value="1"/>
</dbReference>
<dbReference type="InterPro" id="IPR036188">
    <property type="entry name" value="FAD/NAD-bd_sf"/>
</dbReference>
<evidence type="ECO:0000256" key="4">
    <source>
        <dbReference type="ARBA" id="ARBA00023002"/>
    </source>
</evidence>
<keyword evidence="4 6" id="KW-0560">Oxidoreductase</keyword>
<dbReference type="Proteomes" id="UP001567538">
    <property type="component" value="Unassembled WGS sequence"/>
</dbReference>
<gene>
    <name evidence="6" type="ORF">AAHA92_03249</name>
</gene>
<keyword evidence="2" id="KW-0285">Flavoprotein</keyword>